<dbReference type="GeneID" id="6164541"/>
<feature type="domain" description="PBP" evidence="2">
    <location>
        <begin position="120"/>
        <end position="269"/>
    </location>
</feature>
<dbReference type="GO" id="GO:0003700">
    <property type="term" value="F:DNA-binding transcription factor activity"/>
    <property type="evidence" value="ECO:0007669"/>
    <property type="project" value="InterPro"/>
</dbReference>
<dbReference type="Pfam" id="PF12727">
    <property type="entry name" value="PBP_like"/>
    <property type="match status" value="1"/>
</dbReference>
<dbReference type="InterPro" id="IPR024370">
    <property type="entry name" value="PBP_domain"/>
</dbReference>
<dbReference type="PANTHER" id="PTHR30432">
    <property type="entry name" value="TRANSCRIPTIONAL REGULATOR MODE"/>
    <property type="match status" value="1"/>
</dbReference>
<reference evidence="3" key="1">
    <citation type="submission" date="2008-03" db="EMBL/GenBank/DDBJ databases">
        <title>Complete sequence of Thermoproteus neutrophilus V24Sta.</title>
        <authorList>
            <consortium name="US DOE Joint Genome Institute"/>
            <person name="Copeland A."/>
            <person name="Lucas S."/>
            <person name="Lapidus A."/>
            <person name="Glavina del Rio T."/>
            <person name="Dalin E."/>
            <person name="Tice H."/>
            <person name="Bruce D."/>
            <person name="Goodwin L."/>
            <person name="Pitluck S."/>
            <person name="Sims D."/>
            <person name="Brettin T."/>
            <person name="Detter J.C."/>
            <person name="Han C."/>
            <person name="Kuske C.R."/>
            <person name="Schmutz J."/>
            <person name="Larimer F."/>
            <person name="Land M."/>
            <person name="Hauser L."/>
            <person name="Kyrpides N."/>
            <person name="Mikhailova N."/>
            <person name="Biddle J.F."/>
            <person name="Zhang Z."/>
            <person name="Fitz-Gibbon S.T."/>
            <person name="Lowe T.M."/>
            <person name="Saltikov C."/>
            <person name="House C.H."/>
            <person name="Richardson P."/>
        </authorList>
    </citation>
    <scope>NUCLEOTIDE SEQUENCE [LARGE SCALE GENOMIC DNA]</scope>
    <source>
        <strain evidence="3">V24Sta</strain>
    </source>
</reference>
<evidence type="ECO:0000259" key="2">
    <source>
        <dbReference type="Pfam" id="PF12727"/>
    </source>
</evidence>
<evidence type="ECO:0000313" key="3">
    <source>
        <dbReference type="EMBL" id="ACB39898.1"/>
    </source>
</evidence>
<dbReference type="RefSeq" id="WP_012350318.1">
    <property type="nucleotide sequence ID" value="NC_010525.1"/>
</dbReference>
<dbReference type="SUPFAM" id="SSF46785">
    <property type="entry name" value="Winged helix' DNA-binding domain"/>
    <property type="match status" value="1"/>
</dbReference>
<evidence type="ECO:0000259" key="1">
    <source>
        <dbReference type="Pfam" id="PF00126"/>
    </source>
</evidence>
<organism evidence="3 4">
    <name type="scientific">Pyrobaculum neutrophilum (strain DSM 2338 / JCM 9278 / NBRC 100436 / V24Sta)</name>
    <name type="common">Thermoproteus neutrophilus</name>
    <dbReference type="NCBI Taxonomy" id="444157"/>
    <lineage>
        <taxon>Archaea</taxon>
        <taxon>Thermoproteota</taxon>
        <taxon>Thermoprotei</taxon>
        <taxon>Thermoproteales</taxon>
        <taxon>Thermoproteaceae</taxon>
        <taxon>Pyrobaculum</taxon>
    </lineage>
</organism>
<dbReference type="Proteomes" id="UP000001694">
    <property type="component" value="Chromosome"/>
</dbReference>
<dbReference type="InterPro" id="IPR051815">
    <property type="entry name" value="Molybdate_resp_trans_reg"/>
</dbReference>
<evidence type="ECO:0000313" key="4">
    <source>
        <dbReference type="Proteomes" id="UP000001694"/>
    </source>
</evidence>
<dbReference type="eggNOG" id="arCOG00230">
    <property type="taxonomic scope" value="Archaea"/>
</dbReference>
<dbReference type="PANTHER" id="PTHR30432:SF1">
    <property type="entry name" value="DNA-BINDING TRANSCRIPTIONAL DUAL REGULATOR MODE"/>
    <property type="match status" value="1"/>
</dbReference>
<sequence>MRFVAELKAVVGGAELGAEVFKALLAIDMTASMKRAAQALGMPYTTLWNLVARAERAMGARLVEASRRGGTRLTEAGRRALRLYMAEAARRGIVLGLSPLIYAGSHDPAVEEALRGGEAYFVGSLQGLLMVAGGLAHFGGVHLGDNLQAVAAYAPHLCLVRGFRREVGVAARRPIADLTQLANMRLVNRPPGAGTRAHIDRLLRQLGVSPREAPGYGDVAQTHDEAAARVAAGEADYTVTTRAAAERHGLHFVRLWEEDFDFVCRPEACGEASRFAAGLRLGPGSRPRGDAGQVVCP</sequence>
<dbReference type="Gene3D" id="1.10.10.10">
    <property type="entry name" value="Winged helix-like DNA-binding domain superfamily/Winged helix DNA-binding domain"/>
    <property type="match status" value="1"/>
</dbReference>
<feature type="domain" description="HTH lysR-type" evidence="1">
    <location>
        <begin position="21"/>
        <end position="78"/>
    </location>
</feature>
<dbReference type="AlphaFoldDB" id="B1YDN5"/>
<dbReference type="Pfam" id="PF00126">
    <property type="entry name" value="HTH_1"/>
    <property type="match status" value="1"/>
</dbReference>
<dbReference type="HOGENOM" id="CLU_064037_1_0_2"/>
<dbReference type="KEGG" id="tne:Tneu_0963"/>
<dbReference type="EMBL" id="CP001014">
    <property type="protein sequence ID" value="ACB39898.1"/>
    <property type="molecule type" value="Genomic_DNA"/>
</dbReference>
<dbReference type="InterPro" id="IPR036390">
    <property type="entry name" value="WH_DNA-bd_sf"/>
</dbReference>
<accession>B1YDN5</accession>
<dbReference type="SUPFAM" id="SSF53850">
    <property type="entry name" value="Periplasmic binding protein-like II"/>
    <property type="match status" value="1"/>
</dbReference>
<dbReference type="STRING" id="444157.Tneu_0963"/>
<dbReference type="Gene3D" id="3.40.190.10">
    <property type="entry name" value="Periplasmic binding protein-like II"/>
    <property type="match status" value="1"/>
</dbReference>
<keyword evidence="4" id="KW-1185">Reference proteome</keyword>
<protein>
    <submittedName>
        <fullName evidence="3">Transcriptional regulator of molybdate metabolism, LysR family</fullName>
    </submittedName>
</protein>
<dbReference type="InterPro" id="IPR000847">
    <property type="entry name" value="LysR_HTH_N"/>
</dbReference>
<gene>
    <name evidence="3" type="ordered locus">Tneu_0963</name>
</gene>
<dbReference type="OrthoDB" id="31371at2157"/>
<name>B1YDN5_PYRNV</name>
<dbReference type="InterPro" id="IPR036388">
    <property type="entry name" value="WH-like_DNA-bd_sf"/>
</dbReference>
<proteinExistence type="predicted"/>